<evidence type="ECO:0000259" key="2">
    <source>
        <dbReference type="SMART" id="SM00822"/>
    </source>
</evidence>
<dbReference type="FunFam" id="3.40.50.720:FF:000084">
    <property type="entry name" value="Short-chain dehydrogenase reductase"/>
    <property type="match status" value="1"/>
</dbReference>
<dbReference type="Gene3D" id="3.40.50.720">
    <property type="entry name" value="NAD(P)-binding Rossmann-like Domain"/>
    <property type="match status" value="1"/>
</dbReference>
<dbReference type="Pfam" id="PF13561">
    <property type="entry name" value="adh_short_C2"/>
    <property type="match status" value="1"/>
</dbReference>
<keyword evidence="1" id="KW-0560">Oxidoreductase</keyword>
<keyword evidence="3" id="KW-1185">Reference proteome</keyword>
<proteinExistence type="predicted"/>
<dbReference type="KEGG" id="tnl:113492076"/>
<dbReference type="PANTHER" id="PTHR43975">
    <property type="entry name" value="ZGC:101858"/>
    <property type="match status" value="1"/>
</dbReference>
<organism evidence="3 4">
    <name type="scientific">Trichoplusia ni</name>
    <name type="common">Cabbage looper</name>
    <dbReference type="NCBI Taxonomy" id="7111"/>
    <lineage>
        <taxon>Eukaryota</taxon>
        <taxon>Metazoa</taxon>
        <taxon>Ecdysozoa</taxon>
        <taxon>Arthropoda</taxon>
        <taxon>Hexapoda</taxon>
        <taxon>Insecta</taxon>
        <taxon>Pterygota</taxon>
        <taxon>Neoptera</taxon>
        <taxon>Endopterygota</taxon>
        <taxon>Lepidoptera</taxon>
        <taxon>Glossata</taxon>
        <taxon>Ditrysia</taxon>
        <taxon>Noctuoidea</taxon>
        <taxon>Noctuidae</taxon>
        <taxon>Plusiinae</taxon>
        <taxon>Trichoplusia</taxon>
    </lineage>
</organism>
<dbReference type="SUPFAM" id="SSF51735">
    <property type="entry name" value="NAD(P)-binding Rossmann-fold domains"/>
    <property type="match status" value="1"/>
</dbReference>
<dbReference type="InterPro" id="IPR002347">
    <property type="entry name" value="SDR_fam"/>
</dbReference>
<dbReference type="PRINTS" id="PR00081">
    <property type="entry name" value="GDHRDH"/>
</dbReference>
<protein>
    <submittedName>
        <fullName evidence="4">Uncharacterized protein LOC113492076</fullName>
    </submittedName>
</protein>
<dbReference type="SMART" id="SM00822">
    <property type="entry name" value="PKS_KR"/>
    <property type="match status" value="1"/>
</dbReference>
<feature type="domain" description="Ketoreductase" evidence="2">
    <location>
        <begin position="6"/>
        <end position="188"/>
    </location>
</feature>
<dbReference type="GeneID" id="113492076"/>
<dbReference type="OrthoDB" id="47007at2759"/>
<dbReference type="GO" id="GO:0016491">
    <property type="term" value="F:oxidoreductase activity"/>
    <property type="evidence" value="ECO:0007669"/>
    <property type="project" value="UniProtKB-KW"/>
</dbReference>
<dbReference type="InterPro" id="IPR020904">
    <property type="entry name" value="Sc_DH/Rdtase_CS"/>
</dbReference>
<gene>
    <name evidence="4" type="primary">LOC113492076</name>
</gene>
<dbReference type="PROSITE" id="PS00061">
    <property type="entry name" value="ADH_SHORT"/>
    <property type="match status" value="1"/>
</dbReference>
<dbReference type="Proteomes" id="UP000322000">
    <property type="component" value="Chromosome 3"/>
</dbReference>
<reference evidence="4" key="1">
    <citation type="submission" date="2025-08" db="UniProtKB">
        <authorList>
            <consortium name="RefSeq"/>
        </authorList>
    </citation>
    <scope>IDENTIFICATION</scope>
</reference>
<dbReference type="AlphaFoldDB" id="A0A7E5VA50"/>
<dbReference type="GO" id="GO:0006629">
    <property type="term" value="P:lipid metabolic process"/>
    <property type="evidence" value="ECO:0007669"/>
    <property type="project" value="UniProtKB-ARBA"/>
</dbReference>
<name>A0A7E5VA50_TRINI</name>
<evidence type="ECO:0000313" key="3">
    <source>
        <dbReference type="Proteomes" id="UP000322000"/>
    </source>
</evidence>
<dbReference type="InterPro" id="IPR036291">
    <property type="entry name" value="NAD(P)-bd_dom_sf"/>
</dbReference>
<sequence length="254" mass="26742">MSFNNKVVLVTGGSSGIGAATAIEFAAQGAKVAIVGRNQAKLAEVAKKCNNPLVIIADFEKEDDVKKVVAETVMHFGKLDVLVNNAGTASLGNITDEDAMEVYNKVMTTNLHSVVLLTHLAVPHLTATKGNIVNISSTASMVYANEFVGFAYGVSKAGLDYFTKSMASELAPAGVRVNSINPGPVRSDIIVKLGVEQKEMDAAWVKLGDRTPLKRISEAKEIADLILFLAGDAGKGITGSVIVHDNGVLVKSVF</sequence>
<dbReference type="InParanoid" id="A0A7E5VA50"/>
<dbReference type="RefSeq" id="XP_026725162.1">
    <property type="nucleotide sequence ID" value="XM_026869361.1"/>
</dbReference>
<dbReference type="PANTHER" id="PTHR43975:SF2">
    <property type="entry name" value="EG:BACR7A4.14 PROTEIN-RELATED"/>
    <property type="match status" value="1"/>
</dbReference>
<accession>A0A7E5VA50</accession>
<dbReference type="PRINTS" id="PR00080">
    <property type="entry name" value="SDRFAMILY"/>
</dbReference>
<dbReference type="InterPro" id="IPR057326">
    <property type="entry name" value="KR_dom"/>
</dbReference>
<evidence type="ECO:0000256" key="1">
    <source>
        <dbReference type="ARBA" id="ARBA00023002"/>
    </source>
</evidence>
<evidence type="ECO:0000313" key="4">
    <source>
        <dbReference type="RefSeq" id="XP_026725162.1"/>
    </source>
</evidence>